<dbReference type="AlphaFoldDB" id="A0A8H4PMI8"/>
<dbReference type="OrthoDB" id="5135333at2759"/>
<accession>A0A8H4PMI8</accession>
<proteinExistence type="predicted"/>
<dbReference type="Pfam" id="PF06985">
    <property type="entry name" value="HET"/>
    <property type="match status" value="1"/>
</dbReference>
<sequence length="707" mass="78986">MPCTVCRHLRLLFTERQVSIDLGPLEELLKTPCPGHDALLLFLRDDFAAAKPGKVLLERHGGPTAEILVNDEPDISSSNQVWPLLLARRRHEAQIPGHGRRLDPDWISLGLIREWKDACAGQHREQCCNPFKIGRVSPAWLIDTVRDCLVPGTAVSEYVSLSYRWGASTGFRTVGRLLDDVQKPGSLSTRGVAAGIAPSIRHAMQLVRAIDERYLWADAVCIVQDDEAHVASQLQLMGAIYASAKLTIVATDGDAMDGIRGLEGISPSRELCQTVIPLFLDDKVIVRNTPVLANLSGSSPYFARGWTFQEFYLAQRRLIFAESQVFWDCSCALWSEDLIQAQDEGCFRGSRQRDSIANILAGQPDFGELGRLLAEYNHSQLTYPEDAVPGVTGLLAILSPSFPGGFLLGLPEVCFDSALMWRTGLFWNLERRLHSGRRHSILPDSHLPSWSWVSWQSFGMRISDEETFNVSSPRGCRTTQITQWYSHGTPDSSEGRPIRSTWFEIYDKINDPAFVTPPGWTREEYSPAKHDPADGKHHIPEGLGKYVYKHSAIADCYSWFPVPIATVDEDVGPSPQMPYISCDTKRAWFAASRIPASESSFDQQLNIEVHLADEHGRHCGKLHLHTSDDVSHFPDAASPNGGLRVELVAICLQRSLRHGAGPEDYQDLYGVLWVEWIHGVAYRRASGCVEKQSWEEHDLEDIHLILG</sequence>
<organism evidence="2 3">
    <name type="scientific">Ophiocordyceps sinensis</name>
    <dbReference type="NCBI Taxonomy" id="72228"/>
    <lineage>
        <taxon>Eukaryota</taxon>
        <taxon>Fungi</taxon>
        <taxon>Dikarya</taxon>
        <taxon>Ascomycota</taxon>
        <taxon>Pezizomycotina</taxon>
        <taxon>Sordariomycetes</taxon>
        <taxon>Hypocreomycetidae</taxon>
        <taxon>Hypocreales</taxon>
        <taxon>Ophiocordycipitaceae</taxon>
        <taxon>Ophiocordyceps</taxon>
    </lineage>
</organism>
<keyword evidence="3" id="KW-1185">Reference proteome</keyword>
<evidence type="ECO:0000259" key="1">
    <source>
        <dbReference type="Pfam" id="PF06985"/>
    </source>
</evidence>
<dbReference type="InterPro" id="IPR010730">
    <property type="entry name" value="HET"/>
</dbReference>
<protein>
    <recommendedName>
        <fullName evidence="1">Heterokaryon incompatibility domain-containing protein</fullName>
    </recommendedName>
</protein>
<dbReference type="EMBL" id="JAAVMX010000008">
    <property type="protein sequence ID" value="KAF4505839.1"/>
    <property type="molecule type" value="Genomic_DNA"/>
</dbReference>
<feature type="domain" description="Heterokaryon incompatibility" evidence="1">
    <location>
        <begin position="158"/>
        <end position="310"/>
    </location>
</feature>
<dbReference type="PANTHER" id="PTHR33112:SF12">
    <property type="entry name" value="HETEROKARYON INCOMPATIBILITY DOMAIN-CONTAINING PROTEIN"/>
    <property type="match status" value="1"/>
</dbReference>
<dbReference type="Proteomes" id="UP000557566">
    <property type="component" value="Unassembled WGS sequence"/>
</dbReference>
<reference evidence="2 3" key="1">
    <citation type="journal article" date="2020" name="Genome Biol. Evol.">
        <title>A new high-quality draft genome assembly of the Chinese cordyceps Ophiocordyceps sinensis.</title>
        <authorList>
            <person name="Shu R."/>
            <person name="Zhang J."/>
            <person name="Meng Q."/>
            <person name="Zhang H."/>
            <person name="Zhou G."/>
            <person name="Li M."/>
            <person name="Wu P."/>
            <person name="Zhao Y."/>
            <person name="Chen C."/>
            <person name="Qin Q."/>
        </authorList>
    </citation>
    <scope>NUCLEOTIDE SEQUENCE [LARGE SCALE GENOMIC DNA]</scope>
    <source>
        <strain evidence="2 3">IOZ07</strain>
    </source>
</reference>
<gene>
    <name evidence="2" type="ORF">G6O67_007749</name>
</gene>
<evidence type="ECO:0000313" key="3">
    <source>
        <dbReference type="Proteomes" id="UP000557566"/>
    </source>
</evidence>
<name>A0A8H4PMI8_9HYPO</name>
<dbReference type="PANTHER" id="PTHR33112">
    <property type="entry name" value="DOMAIN PROTEIN, PUTATIVE-RELATED"/>
    <property type="match status" value="1"/>
</dbReference>
<comment type="caution">
    <text evidence="2">The sequence shown here is derived from an EMBL/GenBank/DDBJ whole genome shotgun (WGS) entry which is preliminary data.</text>
</comment>
<evidence type="ECO:0000313" key="2">
    <source>
        <dbReference type="EMBL" id="KAF4505839.1"/>
    </source>
</evidence>